<evidence type="ECO:0000313" key="2">
    <source>
        <dbReference type="EMBL" id="SUN77493.1"/>
    </source>
</evidence>
<dbReference type="STRING" id="1123307.GCA_000380065_00196"/>
<keyword evidence="1" id="KW-0472">Membrane</keyword>
<reference evidence="2" key="1">
    <citation type="submission" date="2018-06" db="EMBL/GenBank/DDBJ databases">
        <authorList>
            <consortium name="Pathogen Informatics"/>
            <person name="Doyle S."/>
        </authorList>
    </citation>
    <scope>NUCLEOTIDE SEQUENCE [LARGE SCALE GENOMIC DNA]</scope>
    <source>
        <strain evidence="2">NCTC13765</strain>
    </source>
</reference>
<protein>
    <submittedName>
        <fullName evidence="2">YGGT family</fullName>
    </submittedName>
</protein>
<feature type="transmembrane region" description="Helical" evidence="1">
    <location>
        <begin position="64"/>
        <end position="85"/>
    </location>
</feature>
<proteinExistence type="predicted"/>
<sequence>MMILLFQILYYFIRIYSLVLIVYALLSWFPGAYQSSIGRLVISLAEPVLKPLRRLHLQFAGLDWTVWVAILLLNGLTEFLIRLFAAFL</sequence>
<feature type="transmembrane region" description="Helical" evidence="1">
    <location>
        <begin position="9"/>
        <end position="29"/>
    </location>
</feature>
<keyword evidence="1" id="KW-0812">Transmembrane</keyword>
<dbReference type="InterPro" id="IPR003425">
    <property type="entry name" value="CCB3/YggT"/>
</dbReference>
<gene>
    <name evidence="2" type="ORF">NCTC13765_02019</name>
</gene>
<organism evidence="2 3">
    <name type="scientific">Streptococcus massiliensis</name>
    <dbReference type="NCBI Taxonomy" id="313439"/>
    <lineage>
        <taxon>Bacteria</taxon>
        <taxon>Bacillati</taxon>
        <taxon>Bacillota</taxon>
        <taxon>Bacilli</taxon>
        <taxon>Lactobacillales</taxon>
        <taxon>Streptococcaceae</taxon>
        <taxon>Streptococcus</taxon>
    </lineage>
</organism>
<evidence type="ECO:0000256" key="1">
    <source>
        <dbReference type="SAM" id="Phobius"/>
    </source>
</evidence>
<keyword evidence="3" id="KW-1185">Reference proteome</keyword>
<dbReference type="Pfam" id="PF02325">
    <property type="entry name" value="CCB3_YggT"/>
    <property type="match status" value="1"/>
</dbReference>
<dbReference type="EMBL" id="UHFR01000005">
    <property type="protein sequence ID" value="SUN77493.1"/>
    <property type="molecule type" value="Genomic_DNA"/>
</dbReference>
<name>A0A380KZR9_9STRE</name>
<accession>A0A380KZR9</accession>
<dbReference type="Proteomes" id="UP000254634">
    <property type="component" value="Unassembled WGS sequence"/>
</dbReference>
<dbReference type="GO" id="GO:0016020">
    <property type="term" value="C:membrane"/>
    <property type="evidence" value="ECO:0007669"/>
    <property type="project" value="InterPro"/>
</dbReference>
<evidence type="ECO:0000313" key="3">
    <source>
        <dbReference type="Proteomes" id="UP000254634"/>
    </source>
</evidence>
<keyword evidence="1" id="KW-1133">Transmembrane helix</keyword>
<dbReference type="AlphaFoldDB" id="A0A380KZR9"/>